<dbReference type="InterPro" id="IPR000644">
    <property type="entry name" value="CBS_dom"/>
</dbReference>
<dbReference type="CDD" id="cd03294">
    <property type="entry name" value="ABC_Pro_Gly_Betaine"/>
    <property type="match status" value="1"/>
</dbReference>
<dbReference type="FunFam" id="3.40.50.300:FF:000201">
    <property type="entry name" value="Glycine betaine/L-proline ABC transporter ATP-binding protein"/>
    <property type="match status" value="1"/>
</dbReference>
<dbReference type="EC" id="7.6.2.9" evidence="8"/>
<dbReference type="InterPro" id="IPR046342">
    <property type="entry name" value="CBS_dom_sf"/>
</dbReference>
<evidence type="ECO:0000256" key="6">
    <source>
        <dbReference type="ARBA" id="ARBA00023122"/>
    </source>
</evidence>
<accession>A0A0D5NN57</accession>
<dbReference type="GO" id="GO:0016887">
    <property type="term" value="F:ATP hydrolysis activity"/>
    <property type="evidence" value="ECO:0007669"/>
    <property type="project" value="UniProtKB-UniRule"/>
</dbReference>
<comment type="similarity">
    <text evidence="1 8">Belongs to the ABC transporter superfamily.</text>
</comment>
<feature type="domain" description="CBS" evidence="10">
    <location>
        <begin position="338"/>
        <end position="393"/>
    </location>
</feature>
<comment type="subunit">
    <text evidence="8">The complex is probably composed of two ATP-binding proteins, two transmembrane proteins and a solute-binding protein.</text>
</comment>
<dbReference type="GO" id="GO:0031460">
    <property type="term" value="P:glycine betaine transport"/>
    <property type="evidence" value="ECO:0007669"/>
    <property type="project" value="InterPro"/>
</dbReference>
<dbReference type="InterPro" id="IPR003593">
    <property type="entry name" value="AAA+_ATPase"/>
</dbReference>
<dbReference type="Proteomes" id="UP000032633">
    <property type="component" value="Chromosome"/>
</dbReference>
<dbReference type="AlphaFoldDB" id="A0A0D5NN57"/>
<evidence type="ECO:0000256" key="4">
    <source>
        <dbReference type="ARBA" id="ARBA00022840"/>
    </source>
</evidence>
<dbReference type="SUPFAM" id="SSF54631">
    <property type="entry name" value="CBS-domain pair"/>
    <property type="match status" value="1"/>
</dbReference>
<dbReference type="InterPro" id="IPR003439">
    <property type="entry name" value="ABC_transporter-like_ATP-bd"/>
</dbReference>
<organism evidence="11 12">
    <name type="scientific">Paenibacillus beijingensis</name>
    <dbReference type="NCBI Taxonomy" id="1126833"/>
    <lineage>
        <taxon>Bacteria</taxon>
        <taxon>Bacillati</taxon>
        <taxon>Bacillota</taxon>
        <taxon>Bacilli</taxon>
        <taxon>Bacillales</taxon>
        <taxon>Paenibacillaceae</taxon>
        <taxon>Paenibacillus</taxon>
    </lineage>
</organism>
<dbReference type="PROSITE" id="PS51371">
    <property type="entry name" value="CBS"/>
    <property type="match status" value="2"/>
</dbReference>
<dbReference type="GO" id="GO:0006970">
    <property type="term" value="P:response to osmotic stress"/>
    <property type="evidence" value="ECO:0007669"/>
    <property type="project" value="UniProtKB-ARBA"/>
</dbReference>
<dbReference type="PANTHER" id="PTHR43869:SF1">
    <property type="entry name" value="GLYCINE BETAINE_PROLINE BETAINE TRANSPORT SYSTEM ATP-BINDING PROTEIN PROV"/>
    <property type="match status" value="1"/>
</dbReference>
<dbReference type="InterPro" id="IPR017871">
    <property type="entry name" value="ABC_transporter-like_CS"/>
</dbReference>
<dbReference type="RefSeq" id="WP_045672154.1">
    <property type="nucleotide sequence ID" value="NZ_CP011058.1"/>
</dbReference>
<comment type="catalytic activity">
    <reaction evidence="8">
        <text>a quaternary ammonium(out) + ATP + H2O = a quaternary ammonium(in) + ADP + phosphate + H(+)</text>
        <dbReference type="Rhea" id="RHEA:11036"/>
        <dbReference type="ChEBI" id="CHEBI:15377"/>
        <dbReference type="ChEBI" id="CHEBI:15378"/>
        <dbReference type="ChEBI" id="CHEBI:30616"/>
        <dbReference type="ChEBI" id="CHEBI:35267"/>
        <dbReference type="ChEBI" id="CHEBI:43474"/>
        <dbReference type="ChEBI" id="CHEBI:456216"/>
    </reaction>
</comment>
<feature type="domain" description="CBS" evidence="10">
    <location>
        <begin position="278"/>
        <end position="334"/>
    </location>
</feature>
<dbReference type="Gene3D" id="3.10.580.10">
    <property type="entry name" value="CBS-domain"/>
    <property type="match status" value="1"/>
</dbReference>
<dbReference type="GO" id="GO:0005886">
    <property type="term" value="C:plasma membrane"/>
    <property type="evidence" value="ECO:0007669"/>
    <property type="project" value="UniProtKB-SubCell"/>
</dbReference>
<evidence type="ECO:0000256" key="7">
    <source>
        <dbReference type="PROSITE-ProRule" id="PRU00703"/>
    </source>
</evidence>
<dbReference type="Gene3D" id="3.40.50.300">
    <property type="entry name" value="P-loop containing nucleotide triphosphate hydrolases"/>
    <property type="match status" value="1"/>
</dbReference>
<dbReference type="SMART" id="SM00116">
    <property type="entry name" value="CBS"/>
    <property type="match status" value="2"/>
</dbReference>
<dbReference type="GO" id="GO:0005524">
    <property type="term" value="F:ATP binding"/>
    <property type="evidence" value="ECO:0007669"/>
    <property type="project" value="UniProtKB-UniRule"/>
</dbReference>
<keyword evidence="5" id="KW-0029">Amino-acid transport</keyword>
<evidence type="ECO:0000313" key="11">
    <source>
        <dbReference type="EMBL" id="AJY76729.1"/>
    </source>
</evidence>
<keyword evidence="3 8" id="KW-0547">Nucleotide-binding</keyword>
<dbReference type="InterPro" id="IPR027417">
    <property type="entry name" value="P-loop_NTPase"/>
</dbReference>
<dbReference type="PANTHER" id="PTHR43869">
    <property type="entry name" value="GLYCINE BETAINE/PROLINE BETAINE TRANSPORT SYSTEM ATP-BINDING PROTEIN PROV"/>
    <property type="match status" value="1"/>
</dbReference>
<dbReference type="PROSITE" id="PS50893">
    <property type="entry name" value="ABC_TRANSPORTER_2"/>
    <property type="match status" value="1"/>
</dbReference>
<reference evidence="11 12" key="1">
    <citation type="journal article" date="2015" name="J. Biotechnol.">
        <title>Complete genome sequence of Paenibacillus beijingensis 7188(T) (=DSM 24997(T)), a novel rhizobacterium from jujube garden soil.</title>
        <authorList>
            <person name="Kwak Y."/>
            <person name="Shin J.H."/>
        </authorList>
    </citation>
    <scope>NUCLEOTIDE SEQUENCE [LARGE SCALE GENOMIC DNA]</scope>
    <source>
        <strain evidence="11 12">DSM 24997</strain>
    </source>
</reference>
<dbReference type="PROSITE" id="PS00211">
    <property type="entry name" value="ABC_TRANSPORTER_1"/>
    <property type="match status" value="1"/>
</dbReference>
<keyword evidence="8" id="KW-1003">Cell membrane</keyword>
<dbReference type="PATRIC" id="fig|1126833.4.peg.4798"/>
<protein>
    <recommendedName>
        <fullName evidence="8">Quaternary amine transport ATP-binding protein</fullName>
        <ecNumber evidence="8">7.6.2.9</ecNumber>
    </recommendedName>
</protein>
<proteinExistence type="inferred from homology"/>
<dbReference type="InterPro" id="IPR051921">
    <property type="entry name" value="ABC_osmolyte_uptake_ATP-bind"/>
</dbReference>
<keyword evidence="2 8" id="KW-0813">Transport</keyword>
<evidence type="ECO:0000256" key="3">
    <source>
        <dbReference type="ARBA" id="ARBA00022741"/>
    </source>
</evidence>
<feature type="domain" description="ABC transporter" evidence="9">
    <location>
        <begin position="28"/>
        <end position="264"/>
    </location>
</feature>
<evidence type="ECO:0000313" key="12">
    <source>
        <dbReference type="Proteomes" id="UP000032633"/>
    </source>
</evidence>
<gene>
    <name evidence="11" type="ORF">VN24_21850</name>
</gene>
<dbReference type="SMART" id="SM00382">
    <property type="entry name" value="AAA"/>
    <property type="match status" value="1"/>
</dbReference>
<dbReference type="STRING" id="1126833.VN24_21850"/>
<reference evidence="12" key="2">
    <citation type="submission" date="2015-03" db="EMBL/GenBank/DDBJ databases">
        <title>Genome sequence of Paenibacillus beijingensis strain DSM 24997T.</title>
        <authorList>
            <person name="Kwak Y."/>
            <person name="Shin J.-H."/>
        </authorList>
    </citation>
    <scope>NUCLEOTIDE SEQUENCE [LARGE SCALE GENOMIC DNA]</scope>
    <source>
        <strain evidence="12">DSM 24997</strain>
    </source>
</reference>
<evidence type="ECO:0000259" key="10">
    <source>
        <dbReference type="PROSITE" id="PS51371"/>
    </source>
</evidence>
<dbReference type="KEGG" id="pbj:VN24_21850"/>
<keyword evidence="4 8" id="KW-0067">ATP-binding</keyword>
<evidence type="ECO:0000256" key="8">
    <source>
        <dbReference type="RuleBase" id="RU369116"/>
    </source>
</evidence>
<dbReference type="OrthoDB" id="9802264at2"/>
<keyword evidence="8" id="KW-0472">Membrane</keyword>
<dbReference type="SUPFAM" id="SSF52540">
    <property type="entry name" value="P-loop containing nucleoside triphosphate hydrolases"/>
    <property type="match status" value="1"/>
</dbReference>
<evidence type="ECO:0000256" key="1">
    <source>
        <dbReference type="ARBA" id="ARBA00005417"/>
    </source>
</evidence>
<evidence type="ECO:0000256" key="5">
    <source>
        <dbReference type="ARBA" id="ARBA00022970"/>
    </source>
</evidence>
<evidence type="ECO:0000259" key="9">
    <source>
        <dbReference type="PROSITE" id="PS50893"/>
    </source>
</evidence>
<evidence type="ECO:0000256" key="2">
    <source>
        <dbReference type="ARBA" id="ARBA00022448"/>
    </source>
</evidence>
<dbReference type="Pfam" id="PF00571">
    <property type="entry name" value="CBS"/>
    <property type="match status" value="2"/>
</dbReference>
<dbReference type="NCBIfam" id="TIGR01186">
    <property type="entry name" value="proV"/>
    <property type="match status" value="1"/>
</dbReference>
<comment type="subcellular location">
    <subcellularLocation>
        <location evidence="8">Cell inner membrane</location>
        <topology evidence="8">Peripheral membrane protein</topology>
    </subcellularLocation>
</comment>
<dbReference type="EMBL" id="CP011058">
    <property type="protein sequence ID" value="AJY76729.1"/>
    <property type="molecule type" value="Genomic_DNA"/>
</dbReference>
<dbReference type="Pfam" id="PF00005">
    <property type="entry name" value="ABC_tran"/>
    <property type="match status" value="1"/>
</dbReference>
<keyword evidence="6 7" id="KW-0129">CBS domain</keyword>
<keyword evidence="8" id="KW-0997">Cell inner membrane</keyword>
<sequence>MTIIEVKQLTKVFGHDPKRAIPLLNQGMSKENIFKDMKLTVGVNKADFTIEQGEIFVIMGLSGSGKSTLVRLLNRLIEPTAGQVLFKGKDVLKMNQEQLRQFRRKNIGMVFQKFALFPHRTVLENAAYGLEVQGMGKKERTEMAMNALKLVGLDGWENSRPDQLSGGMQQRVGIARGLANDPDILLMDEAFSALDPLIRKDMQSELLEMQSTMKKTIVFITHDLDEALRIGDRIALMKDGAIVQIGTPEEILIQPANKYVERFVEDVDLSKVLTAAHIMRKPETITPERGPRVALSLMRASGVSSLYVTNKEKKLLGVVTAEGASEAIKHDQPLEAVIQRDVPQVQQGTLLNELFEMMSETKLPVAVVDESGKLKGIIIKGAVLSALAGNTELEAGAQR</sequence>
<dbReference type="GO" id="GO:0015418">
    <property type="term" value="F:ABC-type quaternary ammonium compound transporting activity"/>
    <property type="evidence" value="ECO:0007669"/>
    <property type="project" value="UniProtKB-EC"/>
</dbReference>
<name>A0A0D5NN57_9BACL</name>
<dbReference type="HOGENOM" id="CLU_000604_2_2_9"/>
<dbReference type="GO" id="GO:0006865">
    <property type="term" value="P:amino acid transport"/>
    <property type="evidence" value="ECO:0007669"/>
    <property type="project" value="UniProtKB-UniRule"/>
</dbReference>
<dbReference type="InterPro" id="IPR005892">
    <property type="entry name" value="Gly-betaine_transp_ATP-bd"/>
</dbReference>
<keyword evidence="12" id="KW-1185">Reference proteome</keyword>